<proteinExistence type="predicted"/>
<dbReference type="EMBL" id="CM055110">
    <property type="protein sequence ID" value="KAJ7521608.1"/>
    <property type="molecule type" value="Genomic_DNA"/>
</dbReference>
<accession>A0ACC2AVM7</accession>
<sequence length="898" mass="97777">MGTENHGVQLKDPPDGVVQTSLSGAVSTSSYGLGQEDEDSLGDVLIWGEGIGEGILGGGVHRLETVAGPKMDALLPKPLLSTVVLDVHNIACGGRHIALVTRQGEVFCWGEEFGGRLGHGIDTDISHPKLVESLRSTNVEFVKCGEYHTCAVTLSGDLYTWGDGTHGFGLLGHGNKLSHWLPKRVNGILDGLRVSYIACGPWHTALVTSAGQLFTFGDGTFGVLGHGDKNSVAVPREVESLKGLKTVRAACGVWHTAAVVEVIVGSLNATSCSSGKLFTWGDGDKGRLGHGDKEQKLVPACVAAIVEDNFCQVACGHTLTVALSTLGDVFTMGSPMNGQLGDSQADGKLPGRVKGRLADSFVEAIACGAHHVAVLTSKTEVYTWGKGLNGRLGHGDAEDRTVPTLVEALKDKQVKSIACGSTFTAVICLHKWVPGAEQLTCSGCRQPFSFTRKRHNCYNCGGTYCHACSSKKAITASLAPYPNKPYRVCTPCYLKLKKQTEFKVGTQASYTRNLDLHECLEMQERAGNLDIRLVKPQVLLSKPPGTENIKQAEGKVHITKQDSSSHVFPMPLGLLPWGTVNAPKKFVPIFASHHPTKFASSVPVSRTASRAVSPFSSRPSPPRSKTPTPTVTGLTVSKNVVKDLQKRNEALNGEIMKLSTQVGILNQRCDIQGKTLQQRKEEVQEALILANEETSRFKAAKEVIKSLTMQLRDIAERLHPGAYRNRKPLMAFGHHVLNEVHTMSEHEVQDGTNEDNQTTYGRNKPNPTMNAWDADQNRMSSLGSALEDSIPLDVPALSTDTDAYRLNSEKRSVGRVNLLNTAMPTDGHDTEEWVEQDQLGVYITVKVFPGGGKDLKRVRFSRKRFSEKQAEAWWHENRQRVQDQYNIRESDRTDPRRA</sequence>
<evidence type="ECO:0000313" key="2">
    <source>
        <dbReference type="Proteomes" id="UP001162992"/>
    </source>
</evidence>
<reference evidence="2" key="1">
    <citation type="journal article" date="2024" name="Proc. Natl. Acad. Sci. U.S.A.">
        <title>Extraordinary preservation of gene collinearity over three hundred million years revealed in homosporous lycophytes.</title>
        <authorList>
            <person name="Li C."/>
            <person name="Wickell D."/>
            <person name="Kuo L.Y."/>
            <person name="Chen X."/>
            <person name="Nie B."/>
            <person name="Liao X."/>
            <person name="Peng D."/>
            <person name="Ji J."/>
            <person name="Jenkins J."/>
            <person name="Williams M."/>
            <person name="Shu S."/>
            <person name="Plott C."/>
            <person name="Barry K."/>
            <person name="Rajasekar S."/>
            <person name="Grimwood J."/>
            <person name="Han X."/>
            <person name="Sun S."/>
            <person name="Hou Z."/>
            <person name="He W."/>
            <person name="Dai G."/>
            <person name="Sun C."/>
            <person name="Schmutz J."/>
            <person name="Leebens-Mack J.H."/>
            <person name="Li F.W."/>
            <person name="Wang L."/>
        </authorList>
    </citation>
    <scope>NUCLEOTIDE SEQUENCE [LARGE SCALE GENOMIC DNA]</scope>
    <source>
        <strain evidence="2">cv. PW_Plant_1</strain>
    </source>
</reference>
<dbReference type="Proteomes" id="UP001162992">
    <property type="component" value="Chromosome 19"/>
</dbReference>
<organism evidence="1 2">
    <name type="scientific">Diphasiastrum complanatum</name>
    <name type="common">Issler's clubmoss</name>
    <name type="synonym">Lycopodium complanatum</name>
    <dbReference type="NCBI Taxonomy" id="34168"/>
    <lineage>
        <taxon>Eukaryota</taxon>
        <taxon>Viridiplantae</taxon>
        <taxon>Streptophyta</taxon>
        <taxon>Embryophyta</taxon>
        <taxon>Tracheophyta</taxon>
        <taxon>Lycopodiopsida</taxon>
        <taxon>Lycopodiales</taxon>
        <taxon>Lycopodiaceae</taxon>
        <taxon>Lycopodioideae</taxon>
        <taxon>Diphasiastrum</taxon>
    </lineage>
</organism>
<name>A0ACC2AVM7_DIPCM</name>
<gene>
    <name evidence="1" type="ORF">O6H91_19G061100</name>
</gene>
<evidence type="ECO:0000313" key="1">
    <source>
        <dbReference type="EMBL" id="KAJ7521608.1"/>
    </source>
</evidence>
<protein>
    <submittedName>
        <fullName evidence="1">Uncharacterized protein</fullName>
    </submittedName>
</protein>
<keyword evidence="2" id="KW-1185">Reference proteome</keyword>
<comment type="caution">
    <text evidence="1">The sequence shown here is derived from an EMBL/GenBank/DDBJ whole genome shotgun (WGS) entry which is preliminary data.</text>
</comment>